<evidence type="ECO:0000256" key="8">
    <source>
        <dbReference type="ARBA" id="ARBA00033289"/>
    </source>
</evidence>
<dbReference type="PANTHER" id="PTHR10613">
    <property type="entry name" value="LEUKOCYTE SURFACE ANTIGEN CD47"/>
    <property type="match status" value="1"/>
</dbReference>
<keyword evidence="11" id="KW-1185">Reference proteome</keyword>
<dbReference type="Pfam" id="PF04549">
    <property type="entry name" value="CD47"/>
    <property type="match status" value="1"/>
</dbReference>
<dbReference type="GO" id="GO:0050766">
    <property type="term" value="P:positive regulation of phagocytosis"/>
    <property type="evidence" value="ECO:0007669"/>
    <property type="project" value="InterPro"/>
</dbReference>
<feature type="transmembrane region" description="Helical" evidence="9">
    <location>
        <begin position="260"/>
        <end position="281"/>
    </location>
</feature>
<dbReference type="RefSeq" id="XP_006873383.1">
    <property type="nucleotide sequence ID" value="XM_006873321.1"/>
</dbReference>
<dbReference type="InterPro" id="IPR013783">
    <property type="entry name" value="Ig-like_fold"/>
</dbReference>
<dbReference type="InterPro" id="IPR013147">
    <property type="entry name" value="CD47-like_TM"/>
</dbReference>
<evidence type="ECO:0000259" key="10">
    <source>
        <dbReference type="PROSITE" id="PS50835"/>
    </source>
</evidence>
<gene>
    <name evidence="12" type="primary">CD47</name>
</gene>
<dbReference type="InterPro" id="IPR006704">
    <property type="entry name" value="CD47"/>
</dbReference>
<keyword evidence="5 9" id="KW-0472">Membrane</keyword>
<dbReference type="GO" id="GO:0070053">
    <property type="term" value="F:thrombospondin receptor activity"/>
    <property type="evidence" value="ECO:0007669"/>
    <property type="project" value="InterPro"/>
</dbReference>
<protein>
    <recommendedName>
        <fullName evidence="2">Leukocyte surface antigen CD47</fullName>
    </recommendedName>
    <alternativeName>
        <fullName evidence="8">Integrin-associated protein</fullName>
    </alternativeName>
</protein>
<feature type="transmembrane region" description="Helical" evidence="9">
    <location>
        <begin position="226"/>
        <end position="248"/>
    </location>
</feature>
<dbReference type="CTD" id="961"/>
<accession>A0A9B0TZ50</accession>
<keyword evidence="6" id="KW-0325">Glycoprotein</keyword>
<feature type="domain" description="Ig-like" evidence="10">
    <location>
        <begin position="118"/>
        <end position="210"/>
    </location>
</feature>
<evidence type="ECO:0000256" key="9">
    <source>
        <dbReference type="SAM" id="Phobius"/>
    </source>
</evidence>
<dbReference type="InterPro" id="IPR013270">
    <property type="entry name" value="CD47_Vset"/>
</dbReference>
<feature type="transmembrane region" description="Helical" evidence="9">
    <location>
        <begin position="293"/>
        <end position="311"/>
    </location>
</feature>
<dbReference type="GeneID" id="102816556"/>
<dbReference type="Gene3D" id="2.60.40.10">
    <property type="entry name" value="Immunoglobulins"/>
    <property type="match status" value="1"/>
</dbReference>
<dbReference type="OrthoDB" id="9447188at2759"/>
<dbReference type="GO" id="GO:0022409">
    <property type="term" value="P:positive regulation of cell-cell adhesion"/>
    <property type="evidence" value="ECO:0007669"/>
    <property type="project" value="InterPro"/>
</dbReference>
<evidence type="ECO:0000256" key="6">
    <source>
        <dbReference type="ARBA" id="ARBA00023180"/>
    </source>
</evidence>
<evidence type="ECO:0000313" key="11">
    <source>
        <dbReference type="Proteomes" id="UP000504623"/>
    </source>
</evidence>
<keyword evidence="7" id="KW-0873">Pyrrolidone carboxylic acid</keyword>
<evidence type="ECO:0000256" key="3">
    <source>
        <dbReference type="ARBA" id="ARBA00022692"/>
    </source>
</evidence>
<keyword evidence="4 9" id="KW-1133">Transmembrane helix</keyword>
<dbReference type="GO" id="GO:0070062">
    <property type="term" value="C:extracellular exosome"/>
    <property type="evidence" value="ECO:0007669"/>
    <property type="project" value="TreeGrafter"/>
</dbReference>
<comment type="subcellular location">
    <subcellularLocation>
        <location evidence="1">Cell membrane</location>
        <topology evidence="1">Multi-pass membrane protein</topology>
    </subcellularLocation>
</comment>
<dbReference type="GO" id="GO:0050729">
    <property type="term" value="P:positive regulation of inflammatory response"/>
    <property type="evidence" value="ECO:0007669"/>
    <property type="project" value="InterPro"/>
</dbReference>
<dbReference type="PROSITE" id="PS50835">
    <property type="entry name" value="IG_LIKE"/>
    <property type="match status" value="1"/>
</dbReference>
<evidence type="ECO:0000256" key="1">
    <source>
        <dbReference type="ARBA" id="ARBA00004651"/>
    </source>
</evidence>
<name>A0A9B0TZ50_CHRAS</name>
<evidence type="ECO:0000256" key="5">
    <source>
        <dbReference type="ARBA" id="ARBA00023136"/>
    </source>
</evidence>
<dbReference type="Pfam" id="PF08204">
    <property type="entry name" value="V-set_CD47"/>
    <property type="match status" value="1"/>
</dbReference>
<feature type="transmembrane region" description="Helical" evidence="9">
    <location>
        <begin position="353"/>
        <end position="372"/>
    </location>
</feature>
<dbReference type="Proteomes" id="UP000504623">
    <property type="component" value="Unplaced"/>
</dbReference>
<evidence type="ECO:0000256" key="7">
    <source>
        <dbReference type="ARBA" id="ARBA00023283"/>
    </source>
</evidence>
<evidence type="ECO:0000313" key="12">
    <source>
        <dbReference type="RefSeq" id="XP_006873383.1"/>
    </source>
</evidence>
<evidence type="ECO:0000256" key="2">
    <source>
        <dbReference type="ARBA" id="ARBA00015454"/>
    </source>
</evidence>
<organism evidence="11 12">
    <name type="scientific">Chrysochloris asiatica</name>
    <name type="common">Cape golden mole</name>
    <dbReference type="NCBI Taxonomy" id="185453"/>
    <lineage>
        <taxon>Eukaryota</taxon>
        <taxon>Metazoa</taxon>
        <taxon>Chordata</taxon>
        <taxon>Craniata</taxon>
        <taxon>Vertebrata</taxon>
        <taxon>Euteleostomi</taxon>
        <taxon>Mammalia</taxon>
        <taxon>Eutheria</taxon>
        <taxon>Afrotheria</taxon>
        <taxon>Chrysochloridae</taxon>
        <taxon>Chrysochlorinae</taxon>
        <taxon>Chrysochloris</taxon>
    </lineage>
</organism>
<dbReference type="AlphaFoldDB" id="A0A9B0TZ50"/>
<dbReference type="GO" id="GO:0005886">
    <property type="term" value="C:plasma membrane"/>
    <property type="evidence" value="ECO:0007669"/>
    <property type="project" value="UniProtKB-SubCell"/>
</dbReference>
<dbReference type="InterPro" id="IPR007110">
    <property type="entry name" value="Ig-like_dom"/>
</dbReference>
<proteinExistence type="predicted"/>
<feature type="transmembrane region" description="Helical" evidence="9">
    <location>
        <begin position="318"/>
        <end position="341"/>
    </location>
</feature>
<sequence>MERDQEALQASTPPEWTLGLWQSWQKRRWNLRDQRRGVNNHRGGAGAIALTSGGGGGDCYRHLRRRAGCSGEEDVEAPRRAWRCGPWWWRCCWVRRAACGSAQITFNATKFVEVTVCNETVVLPCIANHVYAESLKELFVKWKFKGKEFFLYNGARDESRVVNSNFSSAEITPSELLNGHATLRIKKSEAVLGNYTCEITALAREGETIIELRYRVVSWFSPKENILIVIFPILAILLSWGQFGIVTLKYTSNRTNEKTILMFVAGLLLTIVVIIGAIIFIPGEYSIKNASGLGLIVIPTVILILLQYCAFMTAFGMTYFAIAILIIQVLGYILAVVGISLCVSECTPVQGPLLISGLGIIALAELLGLVYMKFVASNQKTIQPPRKAVEEPLNAFKESKGMMNDEVTFNGKTAICTPRPTFFQIPDSIGTTSVAFRGQLEMTGTFALLTSMNRLPSTVGDGAYGDTPPAPTSQQDGNVELSLGMLLTLQGVTTPGSTRHF</sequence>
<evidence type="ECO:0000256" key="4">
    <source>
        <dbReference type="ARBA" id="ARBA00022989"/>
    </source>
</evidence>
<dbReference type="PANTHER" id="PTHR10613:SF0">
    <property type="entry name" value="LEUKOCYTE SURFACE ANTIGEN CD47"/>
    <property type="match status" value="1"/>
</dbReference>
<reference evidence="12" key="1">
    <citation type="submission" date="2025-08" db="UniProtKB">
        <authorList>
            <consortium name="RefSeq"/>
        </authorList>
    </citation>
    <scope>IDENTIFICATION</scope>
    <source>
        <tissue evidence="12">Spleen</tissue>
    </source>
</reference>
<keyword evidence="3 9" id="KW-0812">Transmembrane</keyword>